<sequence>MTTPTLGRGLAEWVWEQQSVWSQAASAAKARIVRSRLILLALTVAAALAGTVATQVGGAWSRVFAGVAAAALAAAPVLARGTSPKSVAEWTRLRSVSEALKAETYQRLAGVKPYRGADPDETLKRRAGRIINDASDLAAEPGILTPAVRPLPAVSDVTSYARERVEKQLTDYYRPRAKHLAEVSARYLRAATFVSLAIAVTSAVSAIVGANLSVWVGVVTTFSASLVAFSTAQRYSYQQLEFARTATQLSLLLSTFPGDADPARADHFVAESERVISVSNDAWMAKQTEADEPA</sequence>
<dbReference type="RefSeq" id="WP_116069839.1">
    <property type="nucleotide sequence ID" value="NZ_BONB01000115.1"/>
</dbReference>
<evidence type="ECO:0000313" key="4">
    <source>
        <dbReference type="Proteomes" id="UP000256913"/>
    </source>
</evidence>
<dbReference type="AlphaFoldDB" id="A0A3D9ZMV3"/>
<comment type="caution">
    <text evidence="3">The sequence shown here is derived from an EMBL/GenBank/DDBJ whole genome shotgun (WGS) entry which is preliminary data.</text>
</comment>
<gene>
    <name evidence="3" type="ORF">DFJ67_4589</name>
</gene>
<keyword evidence="1" id="KW-1133">Transmembrane helix</keyword>
<dbReference type="InterPro" id="IPR025325">
    <property type="entry name" value="DUF4231"/>
</dbReference>
<feature type="transmembrane region" description="Helical" evidence="1">
    <location>
        <begin position="59"/>
        <end position="79"/>
    </location>
</feature>
<dbReference type="EMBL" id="QUMQ01000001">
    <property type="protein sequence ID" value="REF98571.1"/>
    <property type="molecule type" value="Genomic_DNA"/>
</dbReference>
<reference evidence="3 4" key="1">
    <citation type="submission" date="2018-08" db="EMBL/GenBank/DDBJ databases">
        <title>Sequencing the genomes of 1000 actinobacteria strains.</title>
        <authorList>
            <person name="Klenk H.-P."/>
        </authorList>
    </citation>
    <scope>NUCLEOTIDE SEQUENCE [LARGE SCALE GENOMIC DNA]</scope>
    <source>
        <strain evidence="3 4">DSM 44099</strain>
    </source>
</reference>
<dbReference type="NCBIfam" id="NF033634">
    <property type="entry name" value="SLATT_1"/>
    <property type="match status" value="1"/>
</dbReference>
<keyword evidence="4" id="KW-1185">Reference proteome</keyword>
<organism evidence="3 4">
    <name type="scientific">Asanoa ferruginea</name>
    <dbReference type="NCBI Taxonomy" id="53367"/>
    <lineage>
        <taxon>Bacteria</taxon>
        <taxon>Bacillati</taxon>
        <taxon>Actinomycetota</taxon>
        <taxon>Actinomycetes</taxon>
        <taxon>Micromonosporales</taxon>
        <taxon>Micromonosporaceae</taxon>
        <taxon>Asanoa</taxon>
    </lineage>
</organism>
<name>A0A3D9ZMV3_9ACTN</name>
<evidence type="ECO:0000259" key="2">
    <source>
        <dbReference type="Pfam" id="PF18181"/>
    </source>
</evidence>
<evidence type="ECO:0000313" key="3">
    <source>
        <dbReference type="EMBL" id="REF98571.1"/>
    </source>
</evidence>
<protein>
    <submittedName>
        <fullName evidence="3">Uncharacterized protein DUF4231</fullName>
    </submittedName>
</protein>
<feature type="transmembrane region" description="Helical" evidence="1">
    <location>
        <begin position="37"/>
        <end position="53"/>
    </location>
</feature>
<dbReference type="OrthoDB" id="4527901at2"/>
<evidence type="ECO:0000256" key="1">
    <source>
        <dbReference type="SAM" id="Phobius"/>
    </source>
</evidence>
<dbReference type="Pfam" id="PF18181">
    <property type="entry name" value="SLATT_1"/>
    <property type="match status" value="1"/>
</dbReference>
<keyword evidence="1" id="KW-0472">Membrane</keyword>
<dbReference type="Proteomes" id="UP000256913">
    <property type="component" value="Unassembled WGS sequence"/>
</dbReference>
<feature type="transmembrane region" description="Helical" evidence="1">
    <location>
        <begin position="187"/>
        <end position="208"/>
    </location>
</feature>
<keyword evidence="1" id="KW-0812">Transmembrane</keyword>
<dbReference type="InterPro" id="IPR040884">
    <property type="entry name" value="SLATT_1"/>
</dbReference>
<feature type="domain" description="SMODS and SLOG-associating 2TM effector" evidence="2">
    <location>
        <begin position="160"/>
        <end position="283"/>
    </location>
</feature>
<dbReference type="Pfam" id="PF14015">
    <property type="entry name" value="DUF4231"/>
    <property type="match status" value="1"/>
</dbReference>
<proteinExistence type="predicted"/>
<feature type="transmembrane region" description="Helical" evidence="1">
    <location>
        <begin position="214"/>
        <end position="232"/>
    </location>
</feature>
<accession>A0A3D9ZMV3</accession>